<reference evidence="2" key="1">
    <citation type="journal article" date="2019" name="Int. J. Syst. Evol. Microbiol.">
        <title>The Global Catalogue of Microorganisms (GCM) 10K type strain sequencing project: providing services to taxonomists for standard genome sequencing and annotation.</title>
        <authorList>
            <consortium name="The Broad Institute Genomics Platform"/>
            <consortium name="The Broad Institute Genome Sequencing Center for Infectious Disease"/>
            <person name="Wu L."/>
            <person name="Ma J."/>
        </authorList>
    </citation>
    <scope>NUCLEOTIDE SEQUENCE [LARGE SCALE GENOMIC DNA]</scope>
    <source>
        <strain evidence="2">CGMCC 1.13574</strain>
    </source>
</reference>
<dbReference type="RefSeq" id="WP_377006145.1">
    <property type="nucleotide sequence ID" value="NZ_JBHSGG010000070.1"/>
</dbReference>
<name>A0ABV9NRI2_9GAMM</name>
<proteinExistence type="predicted"/>
<accession>A0ABV9NRI2</accession>
<evidence type="ECO:0000313" key="2">
    <source>
        <dbReference type="Proteomes" id="UP001595892"/>
    </source>
</evidence>
<evidence type="ECO:0000313" key="1">
    <source>
        <dbReference type="EMBL" id="MFC4729885.1"/>
    </source>
</evidence>
<sequence>MTVDAVLAEVDRGWVPDIAPGLYGRALASARGRRLLVDWLAAEAPAAFAPARGGIAATTLVRVWPRTRLRTLHLQLGALAHAAAVRAVIDRASVLRLRTLLGDGYRMALDANVWPGPADATIVAPQRAALQAALASDQALRRLFGTQGRIELQGWAAGADPALAAWARLLGPPDAVGPGTPLLPGDLVATLVAHHRGPA</sequence>
<keyword evidence="2" id="KW-1185">Reference proteome</keyword>
<dbReference type="Proteomes" id="UP001595892">
    <property type="component" value="Unassembled WGS sequence"/>
</dbReference>
<dbReference type="EMBL" id="JBHSGG010000070">
    <property type="protein sequence ID" value="MFC4729885.1"/>
    <property type="molecule type" value="Genomic_DNA"/>
</dbReference>
<comment type="caution">
    <text evidence="1">The sequence shown here is derived from an EMBL/GenBank/DDBJ whole genome shotgun (WGS) entry which is preliminary data.</text>
</comment>
<organism evidence="1 2">
    <name type="scientific">Coralloluteibacterium thermophilum</name>
    <dbReference type="NCBI Taxonomy" id="2707049"/>
    <lineage>
        <taxon>Bacteria</taxon>
        <taxon>Pseudomonadati</taxon>
        <taxon>Pseudomonadota</taxon>
        <taxon>Gammaproteobacteria</taxon>
        <taxon>Lysobacterales</taxon>
        <taxon>Lysobacteraceae</taxon>
        <taxon>Coralloluteibacterium</taxon>
    </lineage>
</organism>
<protein>
    <submittedName>
        <fullName evidence="1">Uncharacterized protein</fullName>
    </submittedName>
</protein>
<gene>
    <name evidence="1" type="ORF">ACFO3Q_17115</name>
</gene>